<dbReference type="InterPro" id="IPR036879">
    <property type="entry name" value="TF_MADSbox_sf"/>
</dbReference>
<evidence type="ECO:0008006" key="12">
    <source>
        <dbReference type="Google" id="ProtNLM"/>
    </source>
</evidence>
<dbReference type="GO" id="GO:0000977">
    <property type="term" value="F:RNA polymerase II transcription regulatory region sequence-specific DNA binding"/>
    <property type="evidence" value="ECO:0007669"/>
    <property type="project" value="InterPro"/>
</dbReference>
<evidence type="ECO:0000259" key="9">
    <source>
        <dbReference type="PROSITE" id="PS51297"/>
    </source>
</evidence>
<evidence type="ECO:0000256" key="5">
    <source>
        <dbReference type="ARBA" id="ARBA00023242"/>
    </source>
</evidence>
<name>A0AAV0RSU4_9ROSI</name>
<dbReference type="GO" id="GO:0046983">
    <property type="term" value="F:protein dimerization activity"/>
    <property type="evidence" value="ECO:0007669"/>
    <property type="project" value="InterPro"/>
</dbReference>
<keyword evidence="3" id="KW-0238">DNA-binding</keyword>
<reference evidence="10" key="1">
    <citation type="submission" date="2022-08" db="EMBL/GenBank/DDBJ databases">
        <authorList>
            <person name="Gutierrez-Valencia J."/>
        </authorList>
    </citation>
    <scope>NUCLEOTIDE SEQUENCE</scope>
</reference>
<dbReference type="PROSITE" id="PS50066">
    <property type="entry name" value="MADS_BOX_2"/>
    <property type="match status" value="1"/>
</dbReference>
<gene>
    <name evidence="10" type="ORF">LITE_LOCUS49643</name>
</gene>
<evidence type="ECO:0000313" key="10">
    <source>
        <dbReference type="EMBL" id="CAI0560326.1"/>
    </source>
</evidence>
<comment type="caution">
    <text evidence="10">The sequence shown here is derived from an EMBL/GenBank/DDBJ whole genome shotgun (WGS) entry which is preliminary data.</text>
</comment>
<feature type="coiled-coil region" evidence="6">
    <location>
        <begin position="153"/>
        <end position="192"/>
    </location>
</feature>
<evidence type="ECO:0000313" key="11">
    <source>
        <dbReference type="Proteomes" id="UP001154282"/>
    </source>
</evidence>
<dbReference type="SMART" id="SM00432">
    <property type="entry name" value="MADS"/>
    <property type="match status" value="1"/>
</dbReference>
<feature type="domain" description="MADS-box" evidence="8">
    <location>
        <begin position="1"/>
        <end position="61"/>
    </location>
</feature>
<dbReference type="SUPFAM" id="SSF55455">
    <property type="entry name" value="SRF-like"/>
    <property type="match status" value="1"/>
</dbReference>
<feature type="domain" description="K-box" evidence="9">
    <location>
        <begin position="102"/>
        <end position="192"/>
    </location>
</feature>
<accession>A0AAV0RSU4</accession>
<dbReference type="PROSITE" id="PS00350">
    <property type="entry name" value="MADS_BOX_1"/>
    <property type="match status" value="1"/>
</dbReference>
<dbReference type="InterPro" id="IPR002487">
    <property type="entry name" value="TF_Kbox"/>
</dbReference>
<evidence type="ECO:0000256" key="2">
    <source>
        <dbReference type="ARBA" id="ARBA00023015"/>
    </source>
</evidence>
<feature type="region of interest" description="Disordered" evidence="7">
    <location>
        <begin position="253"/>
        <end position="272"/>
    </location>
</feature>
<dbReference type="FunFam" id="3.40.1810.10:FF:000003">
    <property type="entry name" value="MADS-box transcription factor MADS-MC"/>
    <property type="match status" value="1"/>
</dbReference>
<evidence type="ECO:0000256" key="6">
    <source>
        <dbReference type="SAM" id="Coils"/>
    </source>
</evidence>
<proteinExistence type="predicted"/>
<dbReference type="GO" id="GO:0003700">
    <property type="term" value="F:DNA-binding transcription factor activity"/>
    <property type="evidence" value="ECO:0007669"/>
    <property type="project" value="InterPro"/>
</dbReference>
<dbReference type="CDD" id="cd00265">
    <property type="entry name" value="MADS_MEF2_like"/>
    <property type="match status" value="1"/>
</dbReference>
<evidence type="ECO:0000259" key="8">
    <source>
        <dbReference type="PROSITE" id="PS50066"/>
    </source>
</evidence>
<dbReference type="GO" id="GO:0005634">
    <property type="term" value="C:nucleus"/>
    <property type="evidence" value="ECO:0007669"/>
    <property type="project" value="UniProtKB-SubCell"/>
</dbReference>
<dbReference type="PROSITE" id="PS51297">
    <property type="entry name" value="K_BOX"/>
    <property type="match status" value="1"/>
</dbReference>
<dbReference type="Pfam" id="PF00319">
    <property type="entry name" value="SRF-TF"/>
    <property type="match status" value="1"/>
</dbReference>
<keyword evidence="2" id="KW-0805">Transcription regulation</keyword>
<keyword evidence="11" id="KW-1185">Reference proteome</keyword>
<dbReference type="InterPro" id="IPR002100">
    <property type="entry name" value="TF_MADSbox"/>
</dbReference>
<dbReference type="Gene3D" id="3.40.1810.10">
    <property type="entry name" value="Transcription factor, MADS-box"/>
    <property type="match status" value="1"/>
</dbReference>
<dbReference type="PANTHER" id="PTHR48019">
    <property type="entry name" value="SERUM RESPONSE FACTOR HOMOLOG"/>
    <property type="match status" value="1"/>
</dbReference>
<dbReference type="EMBL" id="CAMGYJ010000011">
    <property type="protein sequence ID" value="CAI0560326.1"/>
    <property type="molecule type" value="Genomic_DNA"/>
</dbReference>
<organism evidence="10 11">
    <name type="scientific">Linum tenue</name>
    <dbReference type="NCBI Taxonomy" id="586396"/>
    <lineage>
        <taxon>Eukaryota</taxon>
        <taxon>Viridiplantae</taxon>
        <taxon>Streptophyta</taxon>
        <taxon>Embryophyta</taxon>
        <taxon>Tracheophyta</taxon>
        <taxon>Spermatophyta</taxon>
        <taxon>Magnoliopsida</taxon>
        <taxon>eudicotyledons</taxon>
        <taxon>Gunneridae</taxon>
        <taxon>Pentapetalae</taxon>
        <taxon>rosids</taxon>
        <taxon>fabids</taxon>
        <taxon>Malpighiales</taxon>
        <taxon>Linaceae</taxon>
        <taxon>Linum</taxon>
    </lineage>
</organism>
<dbReference type="InterPro" id="IPR033896">
    <property type="entry name" value="MEF2-like_N"/>
</dbReference>
<dbReference type="Proteomes" id="UP001154282">
    <property type="component" value="Unassembled WGS sequence"/>
</dbReference>
<evidence type="ECO:0000256" key="4">
    <source>
        <dbReference type="ARBA" id="ARBA00023163"/>
    </source>
</evidence>
<dbReference type="AlphaFoldDB" id="A0AAV0RSU4"/>
<evidence type="ECO:0000256" key="7">
    <source>
        <dbReference type="SAM" id="MobiDB-lite"/>
    </source>
</evidence>
<dbReference type="GO" id="GO:0045944">
    <property type="term" value="P:positive regulation of transcription by RNA polymerase II"/>
    <property type="evidence" value="ECO:0007669"/>
    <property type="project" value="InterPro"/>
</dbReference>
<dbReference type="InterPro" id="IPR050142">
    <property type="entry name" value="MADS-box/MEF2_TF"/>
</dbReference>
<dbReference type="Pfam" id="PF01486">
    <property type="entry name" value="K-box"/>
    <property type="match status" value="1"/>
</dbReference>
<sequence>MGRGKIEIKRIENANSRQVTFSKRRTGLLKKAQELAILCDAEVAVIIFSNTGKLFEFSSSGMKRTLTRYYKCMDSSEPTKLEQQKTEIQVRTTIPKCTFLPEKPDLKELDILKDEIAKLQVKQLRLLGKDLNGLSLKELQQLEQQLSDGLLCVKDKKEKLLMEQLELSRVQEQRAVLENETLRRQVEELQGLFPCGNRLAPSYLEFQSVEQKNSSITNGCRSPDVAYNCSTERGDSDTTLHLGLPNDVYHRKRKAPETESCSNESESRLGLV</sequence>
<protein>
    <recommendedName>
        <fullName evidence="12">Agamous-like MADS-box protein AGL15</fullName>
    </recommendedName>
</protein>
<evidence type="ECO:0000256" key="1">
    <source>
        <dbReference type="ARBA" id="ARBA00004123"/>
    </source>
</evidence>
<dbReference type="PRINTS" id="PR00404">
    <property type="entry name" value="MADSDOMAIN"/>
</dbReference>
<comment type="subcellular location">
    <subcellularLocation>
        <location evidence="1">Nucleus</location>
    </subcellularLocation>
</comment>
<keyword evidence="4" id="KW-0804">Transcription</keyword>
<evidence type="ECO:0000256" key="3">
    <source>
        <dbReference type="ARBA" id="ARBA00023125"/>
    </source>
</evidence>
<keyword evidence="5" id="KW-0539">Nucleus</keyword>
<keyword evidence="6" id="KW-0175">Coiled coil</keyword>